<keyword evidence="1" id="KW-0812">Transmembrane</keyword>
<feature type="transmembrane region" description="Helical" evidence="1">
    <location>
        <begin position="193"/>
        <end position="214"/>
    </location>
</feature>
<sequence length="229" mass="25073">MHFQILKRISSPAIAPLSVALFRLVPGVSTTGCLTIGVHIRMRFRPISFSARQTNGHEWFQGDALGDTLCWHTDQPQDASRFPYQTHCPADQTQATHRGRHSTSIHLGISPTLSANVDGLDCILVNLQNLGFASWDTLEHPCSNVPATGTPAHLARRISIPPFHARTNNCCTLSVAAGRITMLCRPARSVRPFVVRHLPIHVLVYIAILLLPAVDNTLTSNFPAASCCM</sequence>
<name>A0A9P9JLH4_9HYPO</name>
<dbReference type="Proteomes" id="UP000738349">
    <property type="component" value="Unassembled WGS sequence"/>
</dbReference>
<protein>
    <submittedName>
        <fullName evidence="2">Uncharacterized protein</fullName>
    </submittedName>
</protein>
<keyword evidence="1" id="KW-0472">Membrane</keyword>
<gene>
    <name evidence="2" type="ORF">EDB81DRAFT_168814</name>
</gene>
<dbReference type="EMBL" id="JAGMUV010000002">
    <property type="protein sequence ID" value="KAH7170526.1"/>
    <property type="molecule type" value="Genomic_DNA"/>
</dbReference>
<evidence type="ECO:0000313" key="3">
    <source>
        <dbReference type="Proteomes" id="UP000738349"/>
    </source>
</evidence>
<accession>A0A9P9JLH4</accession>
<evidence type="ECO:0000256" key="1">
    <source>
        <dbReference type="SAM" id="Phobius"/>
    </source>
</evidence>
<evidence type="ECO:0000313" key="2">
    <source>
        <dbReference type="EMBL" id="KAH7170526.1"/>
    </source>
</evidence>
<proteinExistence type="predicted"/>
<dbReference type="AlphaFoldDB" id="A0A9P9JLH4"/>
<organism evidence="2 3">
    <name type="scientific">Dactylonectria macrodidyma</name>
    <dbReference type="NCBI Taxonomy" id="307937"/>
    <lineage>
        <taxon>Eukaryota</taxon>
        <taxon>Fungi</taxon>
        <taxon>Dikarya</taxon>
        <taxon>Ascomycota</taxon>
        <taxon>Pezizomycotina</taxon>
        <taxon>Sordariomycetes</taxon>
        <taxon>Hypocreomycetidae</taxon>
        <taxon>Hypocreales</taxon>
        <taxon>Nectriaceae</taxon>
        <taxon>Dactylonectria</taxon>
    </lineage>
</organism>
<keyword evidence="3" id="KW-1185">Reference proteome</keyword>
<reference evidence="2" key="1">
    <citation type="journal article" date="2021" name="Nat. Commun.">
        <title>Genetic determinants of endophytism in the Arabidopsis root mycobiome.</title>
        <authorList>
            <person name="Mesny F."/>
            <person name="Miyauchi S."/>
            <person name="Thiergart T."/>
            <person name="Pickel B."/>
            <person name="Atanasova L."/>
            <person name="Karlsson M."/>
            <person name="Huettel B."/>
            <person name="Barry K.W."/>
            <person name="Haridas S."/>
            <person name="Chen C."/>
            <person name="Bauer D."/>
            <person name="Andreopoulos W."/>
            <person name="Pangilinan J."/>
            <person name="LaButti K."/>
            <person name="Riley R."/>
            <person name="Lipzen A."/>
            <person name="Clum A."/>
            <person name="Drula E."/>
            <person name="Henrissat B."/>
            <person name="Kohler A."/>
            <person name="Grigoriev I.V."/>
            <person name="Martin F.M."/>
            <person name="Hacquard S."/>
        </authorList>
    </citation>
    <scope>NUCLEOTIDE SEQUENCE</scope>
    <source>
        <strain evidence="2">MPI-CAGE-AT-0147</strain>
    </source>
</reference>
<keyword evidence="1" id="KW-1133">Transmembrane helix</keyword>
<comment type="caution">
    <text evidence="2">The sequence shown here is derived from an EMBL/GenBank/DDBJ whole genome shotgun (WGS) entry which is preliminary data.</text>
</comment>